<evidence type="ECO:0000313" key="1">
    <source>
        <dbReference type="EMBL" id="MBS3061802.1"/>
    </source>
</evidence>
<evidence type="ECO:0000313" key="2">
    <source>
        <dbReference type="Proteomes" id="UP000675968"/>
    </source>
</evidence>
<protein>
    <recommendedName>
        <fullName evidence="3">Lipoprotein</fullName>
    </recommendedName>
</protein>
<comment type="caution">
    <text evidence="1">The sequence shown here is derived from an EMBL/GenBank/DDBJ whole genome shotgun (WGS) entry which is preliminary data.</text>
</comment>
<reference evidence="1" key="2">
    <citation type="submission" date="2021-05" db="EMBL/GenBank/DDBJ databases">
        <title>Protein family content uncovers lineage relationships and bacterial pathway maintenance mechanisms in DPANN archaea.</title>
        <authorList>
            <person name="Castelle C.J."/>
            <person name="Meheust R."/>
            <person name="Jaffe A.L."/>
            <person name="Seitz K."/>
            <person name="Gong X."/>
            <person name="Baker B.J."/>
            <person name="Banfield J.F."/>
        </authorList>
    </citation>
    <scope>NUCLEOTIDE SEQUENCE</scope>
    <source>
        <strain evidence="1">RIFCSPLOWO2_01_FULL_AR10_48_17</strain>
    </source>
</reference>
<sequence length="385" mass="42133">MNRMLLLLIIALLFVGCTSPPLGQSNTALNSDVESALAECNTIDQELNRSICITNVAVEADNMQICDLLTDSFFVSIRKDQCLAEIGGKRGDLKMCNALTSQSGIQTCIQGVAVTLRDYSVCEKLGSGSYCSSGVTDALLEDANRTQNIEICNKIISEVYKLQCIAIVSGQTGTLEGCKEVTLEKHPTACQDDLCKARLDGFRINCMFAVVEKTKDATICENFTTPTQKQVCLDTAQKGYQTTLDSLWSTIQTTTAQAEQAKDEKICETLPKNPELAMFRDICISRVAVAKKDANLCKGLNQEETCFSDVAVAKDDLEACKATTEKERCMKKIAITRMDPAICKQLENPDLCIIAIIINAQNTALCDELSTQEAVQSCKDLYQNQ</sequence>
<reference evidence="1" key="1">
    <citation type="submission" date="2021-03" db="EMBL/GenBank/DDBJ databases">
        <authorList>
            <person name="Jaffe A."/>
        </authorList>
    </citation>
    <scope>NUCLEOTIDE SEQUENCE</scope>
    <source>
        <strain evidence="1">RIFCSPLOWO2_01_FULL_AR10_48_17</strain>
    </source>
</reference>
<name>A0A8T4L7C4_9ARCH</name>
<dbReference type="PROSITE" id="PS51257">
    <property type="entry name" value="PROKAR_LIPOPROTEIN"/>
    <property type="match status" value="1"/>
</dbReference>
<accession>A0A8T4L7C4</accession>
<gene>
    <name evidence="1" type="ORF">J4215_04440</name>
</gene>
<organism evidence="1 2">
    <name type="scientific">Candidatus Iainarchaeum sp</name>
    <dbReference type="NCBI Taxonomy" id="3101447"/>
    <lineage>
        <taxon>Archaea</taxon>
        <taxon>Candidatus Iainarchaeota</taxon>
        <taxon>Candidatus Iainarchaeia</taxon>
        <taxon>Candidatus Iainarchaeales</taxon>
        <taxon>Candidatus Iainarchaeaceae</taxon>
        <taxon>Candidatus Iainarchaeum</taxon>
    </lineage>
</organism>
<dbReference type="Proteomes" id="UP000675968">
    <property type="component" value="Unassembled WGS sequence"/>
</dbReference>
<evidence type="ECO:0008006" key="3">
    <source>
        <dbReference type="Google" id="ProtNLM"/>
    </source>
</evidence>
<dbReference type="EMBL" id="JAGVWC010000010">
    <property type="protein sequence ID" value="MBS3061802.1"/>
    <property type="molecule type" value="Genomic_DNA"/>
</dbReference>
<proteinExistence type="predicted"/>
<dbReference type="AlphaFoldDB" id="A0A8T4L7C4"/>